<evidence type="ECO:0000259" key="2">
    <source>
        <dbReference type="PROSITE" id="PS50878"/>
    </source>
</evidence>
<dbReference type="AlphaFoldDB" id="A0A2B4RZ93"/>
<protein>
    <submittedName>
        <fullName evidence="4">Retrovirus-related Pol polyprotein from transposon 17.6</fullName>
    </submittedName>
</protein>
<dbReference type="InterPro" id="IPR012337">
    <property type="entry name" value="RNaseH-like_sf"/>
</dbReference>
<dbReference type="FunFam" id="3.30.70.270:FF:000020">
    <property type="entry name" value="Transposon Tf2-6 polyprotein-like Protein"/>
    <property type="match status" value="1"/>
</dbReference>
<sequence length="577" mass="64830">MPTADDLFIQLNGGEKCTKLDLSSAYHQVLLDEESRQYVTINTHLGLFRYTSLPFGVASSPAIFPKIMDSVMTGLQGVGGILDDLINTGLNDEAHFRNLASALERMSSMGIKLKKEKCVFMKPSLEYLAFMVDRDGIYPSPRKVQAIQEVPVTENPTELKSFLGLINYYRRFIPDMATLAQSSNRLLVENIPWKWSKQCQEAFQKLTGFLQSTPLLAHYDPKKPVRLAIDSSSFGLGAVLSHISEDGEEKPIAFASRTLSSSEQNYSMIEKEALAIIFGVKKFHQYLFGQRFTFLTDHKPLTYILGPKRGIPVLAASRLQRWSIQLAAYTYDIEYRASKNHGNADALSRLPRKTIEEADDWSIEGDQVNKVRIEVVDAKSQWMEVIQMSSTSACATIGALRSLFATHGLPEEIVADNGPQFVAGEMKDFLTSNGVRLCLSSPYHPASNAEAERAVQTFKEAMRVMKNEPGTQTQKLARFLLRYRTTPHTATGCPPAEILMGRRLRTRLGLLRPDLSARMEQKSRRINPMVRRGFEVGEPVMVPLGLRRLFKIDWVRSHTECKLKSCSGKDMSISCEN</sequence>
<evidence type="ECO:0000256" key="1">
    <source>
        <dbReference type="ARBA" id="ARBA00023268"/>
    </source>
</evidence>
<dbReference type="FunFam" id="3.10.20.370:FF:000001">
    <property type="entry name" value="Retrovirus-related Pol polyprotein from transposon 17.6-like protein"/>
    <property type="match status" value="1"/>
</dbReference>
<dbReference type="Pfam" id="PF00078">
    <property type="entry name" value="RVT_1"/>
    <property type="match status" value="1"/>
</dbReference>
<accession>A0A2B4RZ93</accession>
<reference evidence="5" key="1">
    <citation type="journal article" date="2017" name="bioRxiv">
        <title>Comparative analysis of the genomes of Stylophora pistillata and Acropora digitifera provides evidence for extensive differences between species of corals.</title>
        <authorList>
            <person name="Voolstra C.R."/>
            <person name="Li Y."/>
            <person name="Liew Y.J."/>
            <person name="Baumgarten S."/>
            <person name="Zoccola D."/>
            <person name="Flot J.-F."/>
            <person name="Tambutte S."/>
            <person name="Allemand D."/>
            <person name="Aranda M."/>
        </authorList>
    </citation>
    <scope>NUCLEOTIDE SEQUENCE [LARGE SCALE GENOMIC DNA]</scope>
</reference>
<proteinExistence type="predicted"/>
<keyword evidence="1" id="KW-0511">Multifunctional enzyme</keyword>
<dbReference type="Gene3D" id="3.10.10.10">
    <property type="entry name" value="HIV Type 1 Reverse Transcriptase, subunit A, domain 1"/>
    <property type="match status" value="1"/>
</dbReference>
<dbReference type="CDD" id="cd09274">
    <property type="entry name" value="RNase_HI_RT_Ty3"/>
    <property type="match status" value="1"/>
</dbReference>
<name>A0A2B4RZ93_STYPI</name>
<feature type="domain" description="Reverse transcriptase" evidence="2">
    <location>
        <begin position="1"/>
        <end position="132"/>
    </location>
</feature>
<dbReference type="GO" id="GO:0003676">
    <property type="term" value="F:nucleic acid binding"/>
    <property type="evidence" value="ECO:0007669"/>
    <property type="project" value="InterPro"/>
</dbReference>
<dbReference type="SUPFAM" id="SSF53098">
    <property type="entry name" value="Ribonuclease H-like"/>
    <property type="match status" value="1"/>
</dbReference>
<evidence type="ECO:0000259" key="3">
    <source>
        <dbReference type="PROSITE" id="PS50994"/>
    </source>
</evidence>
<evidence type="ECO:0000313" key="5">
    <source>
        <dbReference type="Proteomes" id="UP000225706"/>
    </source>
</evidence>
<dbReference type="CDD" id="cd01647">
    <property type="entry name" value="RT_LTR"/>
    <property type="match status" value="1"/>
</dbReference>
<dbReference type="PROSITE" id="PS50878">
    <property type="entry name" value="RT_POL"/>
    <property type="match status" value="1"/>
</dbReference>
<dbReference type="InterPro" id="IPR001584">
    <property type="entry name" value="Integrase_cat-core"/>
</dbReference>
<dbReference type="EMBL" id="LSMT01000251">
    <property type="protein sequence ID" value="PFX22103.1"/>
    <property type="molecule type" value="Genomic_DNA"/>
</dbReference>
<dbReference type="STRING" id="50429.A0A2B4RZ93"/>
<dbReference type="PROSITE" id="PS50994">
    <property type="entry name" value="INTEGRASE"/>
    <property type="match status" value="1"/>
</dbReference>
<dbReference type="InterPro" id="IPR000477">
    <property type="entry name" value="RT_dom"/>
</dbReference>
<dbReference type="GO" id="GO:0015074">
    <property type="term" value="P:DNA integration"/>
    <property type="evidence" value="ECO:0007669"/>
    <property type="project" value="InterPro"/>
</dbReference>
<evidence type="ECO:0000313" key="4">
    <source>
        <dbReference type="EMBL" id="PFX22103.1"/>
    </source>
</evidence>
<dbReference type="Gene3D" id="3.30.70.270">
    <property type="match status" value="2"/>
</dbReference>
<dbReference type="InterPro" id="IPR036397">
    <property type="entry name" value="RNaseH_sf"/>
</dbReference>
<dbReference type="InterPro" id="IPR050951">
    <property type="entry name" value="Retrovirus_Pol_polyprotein"/>
</dbReference>
<dbReference type="Gene3D" id="3.30.420.10">
    <property type="entry name" value="Ribonuclease H-like superfamily/Ribonuclease H"/>
    <property type="match status" value="1"/>
</dbReference>
<keyword evidence="5" id="KW-1185">Reference proteome</keyword>
<organism evidence="4 5">
    <name type="scientific">Stylophora pistillata</name>
    <name type="common">Smooth cauliflower coral</name>
    <dbReference type="NCBI Taxonomy" id="50429"/>
    <lineage>
        <taxon>Eukaryota</taxon>
        <taxon>Metazoa</taxon>
        <taxon>Cnidaria</taxon>
        <taxon>Anthozoa</taxon>
        <taxon>Hexacorallia</taxon>
        <taxon>Scleractinia</taxon>
        <taxon>Astrocoeniina</taxon>
        <taxon>Pocilloporidae</taxon>
        <taxon>Stylophora</taxon>
    </lineage>
</organism>
<gene>
    <name evidence="4" type="primary">pol</name>
    <name evidence="4" type="ORF">AWC38_SpisGene13405</name>
</gene>
<dbReference type="Proteomes" id="UP000225706">
    <property type="component" value="Unassembled WGS sequence"/>
</dbReference>
<dbReference type="Pfam" id="PF00665">
    <property type="entry name" value="rve"/>
    <property type="match status" value="1"/>
</dbReference>
<dbReference type="InterPro" id="IPR043128">
    <property type="entry name" value="Rev_trsase/Diguanyl_cyclase"/>
</dbReference>
<feature type="domain" description="Integrase catalytic" evidence="3">
    <location>
        <begin position="347"/>
        <end position="503"/>
    </location>
</feature>
<dbReference type="SUPFAM" id="SSF56672">
    <property type="entry name" value="DNA/RNA polymerases"/>
    <property type="match status" value="1"/>
</dbReference>
<dbReference type="OrthoDB" id="5986708at2759"/>
<dbReference type="PANTHER" id="PTHR37984">
    <property type="entry name" value="PROTEIN CBG26694"/>
    <property type="match status" value="1"/>
</dbReference>
<comment type="caution">
    <text evidence="4">The sequence shown here is derived from an EMBL/GenBank/DDBJ whole genome shotgun (WGS) entry which is preliminary data.</text>
</comment>
<dbReference type="Gene3D" id="3.10.20.370">
    <property type="match status" value="1"/>
</dbReference>
<dbReference type="InterPro" id="IPR043502">
    <property type="entry name" value="DNA/RNA_pol_sf"/>
</dbReference>
<dbReference type="Pfam" id="PF17919">
    <property type="entry name" value="RT_RNaseH_2"/>
    <property type="match status" value="1"/>
</dbReference>
<dbReference type="PANTHER" id="PTHR37984:SF5">
    <property type="entry name" value="PROTEIN NYNRIN-LIKE"/>
    <property type="match status" value="1"/>
</dbReference>
<dbReference type="InterPro" id="IPR041577">
    <property type="entry name" value="RT_RNaseH_2"/>
</dbReference>
<dbReference type="GO" id="GO:0003824">
    <property type="term" value="F:catalytic activity"/>
    <property type="evidence" value="ECO:0007669"/>
    <property type="project" value="UniProtKB-KW"/>
</dbReference>